<keyword evidence="4" id="KW-0479">Metal-binding</keyword>
<dbReference type="InterPro" id="IPR030381">
    <property type="entry name" value="G_DYNAMIN_dom"/>
</dbReference>
<dbReference type="Pfam" id="PF18150">
    <property type="entry name" value="DUF5600"/>
    <property type="match status" value="1"/>
</dbReference>
<dbReference type="Pfam" id="PF00350">
    <property type="entry name" value="Dynamin_N"/>
    <property type="match status" value="1"/>
</dbReference>
<keyword evidence="5" id="KW-0547">Nucleotide-binding</keyword>
<dbReference type="GO" id="GO:0005886">
    <property type="term" value="C:plasma membrane"/>
    <property type="evidence" value="ECO:0007669"/>
    <property type="project" value="UniProtKB-SubCell"/>
</dbReference>
<dbReference type="InterPro" id="IPR031692">
    <property type="entry name" value="EHD_N"/>
</dbReference>
<evidence type="ECO:0000256" key="8">
    <source>
        <dbReference type="ARBA" id="ARBA00023136"/>
    </source>
</evidence>
<dbReference type="GO" id="GO:0006897">
    <property type="term" value="P:endocytosis"/>
    <property type="evidence" value="ECO:0007669"/>
    <property type="project" value="TreeGrafter"/>
</dbReference>
<dbReference type="FunFam" id="3.40.50.300:FF:000147">
    <property type="entry name" value="EH domain-containing protein 1"/>
    <property type="match status" value="1"/>
</dbReference>
<keyword evidence="3" id="KW-1003">Cell membrane</keyword>
<reference evidence="10" key="1">
    <citation type="submission" date="2018-10" db="EMBL/GenBank/DDBJ databases">
        <title>Hidden diversity of soil giant viruses.</title>
        <authorList>
            <person name="Schulz F."/>
            <person name="Alteio L."/>
            <person name="Goudeau D."/>
            <person name="Ryan E.M."/>
            <person name="Malmstrom R.R."/>
            <person name="Blanchard J."/>
            <person name="Woyke T."/>
        </authorList>
    </citation>
    <scope>NUCLEOTIDE SEQUENCE</scope>
    <source>
        <strain evidence="10">TEV1</strain>
    </source>
</reference>
<gene>
    <name evidence="10" type="ORF">Terrestrivirus12_14</name>
</gene>
<evidence type="ECO:0000256" key="4">
    <source>
        <dbReference type="ARBA" id="ARBA00022723"/>
    </source>
</evidence>
<dbReference type="EMBL" id="MK071990">
    <property type="protein sequence ID" value="AYV76711.1"/>
    <property type="molecule type" value="Genomic_DNA"/>
</dbReference>
<evidence type="ECO:0000256" key="3">
    <source>
        <dbReference type="ARBA" id="ARBA00022475"/>
    </source>
</evidence>
<evidence type="ECO:0000256" key="5">
    <source>
        <dbReference type="ARBA" id="ARBA00022741"/>
    </source>
</evidence>
<keyword evidence="8" id="KW-0472">Membrane</keyword>
<dbReference type="InterPro" id="IPR040990">
    <property type="entry name" value="DUF5600"/>
</dbReference>
<dbReference type="PANTHER" id="PTHR11216:SF31">
    <property type="entry name" value="AT21416P"/>
    <property type="match status" value="1"/>
</dbReference>
<feature type="domain" description="Dynamin-type G" evidence="9">
    <location>
        <begin position="47"/>
        <end position="278"/>
    </location>
</feature>
<evidence type="ECO:0000313" key="10">
    <source>
        <dbReference type="EMBL" id="AYV76711.1"/>
    </source>
</evidence>
<protein>
    <recommendedName>
        <fullName evidence="9">Dynamin-type G domain-containing protein</fullName>
    </recommendedName>
</protein>
<comment type="subcellular location">
    <subcellularLocation>
        <location evidence="1">Cell membrane</location>
        <topology evidence="1">Peripheral membrane protein</topology>
        <orientation evidence="1">Cytoplasmic side</orientation>
    </subcellularLocation>
    <subcellularLocation>
        <location evidence="2">Endosome membrane</location>
        <topology evidence="2">Peripheral membrane protein</topology>
    </subcellularLocation>
</comment>
<dbReference type="PRINTS" id="PR00195">
    <property type="entry name" value="DYNAMIN"/>
</dbReference>
<evidence type="ECO:0000256" key="6">
    <source>
        <dbReference type="ARBA" id="ARBA00022753"/>
    </source>
</evidence>
<dbReference type="GO" id="GO:0005525">
    <property type="term" value="F:GTP binding"/>
    <property type="evidence" value="ECO:0007669"/>
    <property type="project" value="InterPro"/>
</dbReference>
<evidence type="ECO:0000256" key="1">
    <source>
        <dbReference type="ARBA" id="ARBA00004413"/>
    </source>
</evidence>
<dbReference type="InterPro" id="IPR045063">
    <property type="entry name" value="Dynamin_N"/>
</dbReference>
<dbReference type="GO" id="GO:0046872">
    <property type="term" value="F:metal ion binding"/>
    <property type="evidence" value="ECO:0007669"/>
    <property type="project" value="UniProtKB-KW"/>
</dbReference>
<dbReference type="Pfam" id="PF16880">
    <property type="entry name" value="EHD_N"/>
    <property type="match status" value="1"/>
</dbReference>
<dbReference type="Gene3D" id="3.40.50.300">
    <property type="entry name" value="P-loop containing nucleotide triphosphate hydrolases"/>
    <property type="match status" value="1"/>
</dbReference>
<dbReference type="PANTHER" id="PTHR11216">
    <property type="entry name" value="EH DOMAIN"/>
    <property type="match status" value="1"/>
</dbReference>
<evidence type="ECO:0000259" key="9">
    <source>
        <dbReference type="PROSITE" id="PS51718"/>
    </source>
</evidence>
<dbReference type="InterPro" id="IPR022812">
    <property type="entry name" value="Dynamin"/>
</dbReference>
<keyword evidence="6" id="KW-0967">Endosome</keyword>
<dbReference type="Gene3D" id="1.10.268.20">
    <property type="match status" value="1"/>
</dbReference>
<dbReference type="SUPFAM" id="SSF52540">
    <property type="entry name" value="P-loop containing nucleoside triphosphate hydrolases"/>
    <property type="match status" value="1"/>
</dbReference>
<proteinExistence type="predicted"/>
<evidence type="ECO:0000256" key="2">
    <source>
        <dbReference type="ARBA" id="ARBA00004481"/>
    </source>
</evidence>
<name>A0A3G4ZRT9_9VIRU</name>
<organism evidence="10">
    <name type="scientific">Terrestrivirus sp</name>
    <dbReference type="NCBI Taxonomy" id="2487775"/>
    <lineage>
        <taxon>Viruses</taxon>
        <taxon>Varidnaviria</taxon>
        <taxon>Bamfordvirae</taxon>
        <taxon>Nucleocytoviricota</taxon>
        <taxon>Megaviricetes</taxon>
        <taxon>Imitervirales</taxon>
        <taxon>Mimiviridae</taxon>
        <taxon>Klosneuvirinae</taxon>
    </lineage>
</organism>
<evidence type="ECO:0000256" key="7">
    <source>
        <dbReference type="ARBA" id="ARBA00022837"/>
    </source>
</evidence>
<keyword evidence="7" id="KW-0106">Calcium</keyword>
<sequence>MRHKLDLKKISSVIDGLKKIYQSKIKPVEEYYKFADFHSPIMRESDFEAKPMILLVGQYSTGKTTFIEYILQKSYPGSHIGQEPTTDKFVAIMNGSEERQTPGHALAVDSEKPFRGLEIFGGGFLGHFQSSELPSTLLENITLIDTPGILSGEKQRLERAYEFPKVCGWFAERSDMIILLFDAHKLDISDEFKTVIESLKGHGEKIRVILNKADSMNSQQLMRVYGALMWSLGKVIKSPEAVKIYVGSFWNEPYQNKEFQDLFEKEQNDLMNDLGSLPANGVIRKVNELVKRSRMVKVHAYIISYLKEQMPFFGKEKAQAELIANLGDIFTKLQRKYRIPAGDFPDYKKYQETLKGMDFMKFHKLNEKMIQNMDEVLGTDLTALLSKFPQEKKIQIQIA</sequence>
<dbReference type="CDD" id="cd09913">
    <property type="entry name" value="EHD"/>
    <property type="match status" value="1"/>
</dbReference>
<dbReference type="InterPro" id="IPR027417">
    <property type="entry name" value="P-loop_NTPase"/>
</dbReference>
<accession>A0A3G4ZRT9</accession>
<dbReference type="PROSITE" id="PS51718">
    <property type="entry name" value="G_DYNAMIN_2"/>
    <property type="match status" value="1"/>
</dbReference>